<sequence>MAKLYVPDGAWLVCSNGMKKQQIKVTSQSKVTIAGGYLKATVDDRPGGNFMCGKMIVAGAIIGAVAGIALVAGSIVSGGALAVAAIAAAGAAAGAGISLIPSICGMLLHDWTPFDTNVLTVGKHPLLENSQIPCRLGGNVMILFSEKAADEFTDITIGRTAINTVGVIALSYLLYPALAAIGTSGSTAIGTFAKFGWKAGLNYVGGAVLATGTAYAVGWGIDQAKGGIYSVVPTGDGNTVKTYVDGFETDPDKIVGNYRIANAAGDKALYEHTNDVGGALGVGKDAVGNRTSTYYEQTTTQSVRLDDIEERGATQTSSVNRIDGAIAGRNSQVGPTYRVVTGSDYGGRYQIIEENQFTQNSQYVKNNLSLKGSAALAGTAGIGALKDNFGRPGFDPSKGGAKGGVQGGGFYMGLLQDAYKGITNFLLKGQADDLIEALQNEEAAARAKITVLAGKD</sequence>
<dbReference type="Pfam" id="PF14107">
    <property type="entry name" value="DUF4280"/>
    <property type="match status" value="1"/>
</dbReference>
<dbReference type="AlphaFoldDB" id="A0AAU6WTD2"/>
<keyword evidence="1" id="KW-1133">Transmembrane helix</keyword>
<name>A0AAU6WTD2_9FLAO</name>
<accession>A0AAU6WTD2</accession>
<protein>
    <submittedName>
        <fullName evidence="2">PAAR-like protein</fullName>
    </submittedName>
</protein>
<keyword evidence="1" id="KW-0812">Transmembrane</keyword>
<gene>
    <name evidence="2" type="ORF">AAFP95_08680</name>
</gene>
<proteinExistence type="predicted"/>
<feature type="transmembrane region" description="Helical" evidence="1">
    <location>
        <begin position="82"/>
        <end position="108"/>
    </location>
</feature>
<keyword evidence="1" id="KW-0472">Membrane</keyword>
<dbReference type="InterPro" id="IPR025460">
    <property type="entry name" value="DUF4280"/>
</dbReference>
<dbReference type="EMBL" id="CP154834">
    <property type="protein sequence ID" value="XAO75901.1"/>
    <property type="molecule type" value="Genomic_DNA"/>
</dbReference>
<evidence type="ECO:0000313" key="3">
    <source>
        <dbReference type="Proteomes" id="UP001463665"/>
    </source>
</evidence>
<feature type="transmembrane region" description="Helical" evidence="1">
    <location>
        <begin position="55"/>
        <end position="76"/>
    </location>
</feature>
<dbReference type="Proteomes" id="UP001463665">
    <property type="component" value="Chromosome"/>
</dbReference>
<keyword evidence="3" id="KW-1185">Reference proteome</keyword>
<dbReference type="RefSeq" id="WP_294197598.1">
    <property type="nucleotide sequence ID" value="NZ_CP154834.1"/>
</dbReference>
<evidence type="ECO:0000256" key="1">
    <source>
        <dbReference type="SAM" id="Phobius"/>
    </source>
</evidence>
<organism evidence="2 3">
    <name type="scientific">Chryseobacterium endophyticum</name>
    <dbReference type="NCBI Taxonomy" id="1854762"/>
    <lineage>
        <taxon>Bacteria</taxon>
        <taxon>Pseudomonadati</taxon>
        <taxon>Bacteroidota</taxon>
        <taxon>Flavobacteriia</taxon>
        <taxon>Flavobacteriales</taxon>
        <taxon>Weeksellaceae</taxon>
        <taxon>Chryseobacterium group</taxon>
        <taxon>Chryseobacterium</taxon>
    </lineage>
</organism>
<evidence type="ECO:0000313" key="2">
    <source>
        <dbReference type="EMBL" id="XAO75901.1"/>
    </source>
</evidence>
<reference evidence="2 3" key="1">
    <citation type="submission" date="2024-04" db="EMBL/GenBank/DDBJ databases">
        <title>Genome sequencing and assembly of rice foliar adapted Chryseobacterium endophyticum OsEnb-ALM-A6.</title>
        <authorList>
            <person name="Kumar S."/>
            <person name="Javed M."/>
            <person name="Chouhan V."/>
            <person name="Charishma K."/>
            <person name="Patel A."/>
            <person name="Kumar M."/>
            <person name="Sahu K.P."/>
            <person name="Kumar A."/>
        </authorList>
    </citation>
    <scope>NUCLEOTIDE SEQUENCE [LARGE SCALE GENOMIC DNA]</scope>
    <source>
        <strain evidence="2 3">OsEnb-ALM-A6</strain>
    </source>
</reference>